<gene>
    <name evidence="1" type="ORF">vBKpnF48_44</name>
</gene>
<evidence type="ECO:0000313" key="1">
    <source>
        <dbReference type="EMBL" id="AUO78669.1"/>
    </source>
</evidence>
<dbReference type="EMBL" id="MG746602">
    <property type="protein sequence ID" value="AUO78669.1"/>
    <property type="molecule type" value="Genomic_DNA"/>
</dbReference>
<accession>A0A2I6UFC0</accession>
<reference evidence="2" key="1">
    <citation type="submission" date="2018-01" db="EMBL/GenBank/DDBJ databases">
        <title>Direct submission.</title>
        <authorList>
            <person name="Ciacci N."/>
        </authorList>
    </citation>
    <scope>NUCLEOTIDE SEQUENCE [LARGE SCALE GENOMIC DNA]</scope>
</reference>
<name>A0A2I6UFC0_9CAUD</name>
<proteinExistence type="predicted"/>
<organism evidence="1 2">
    <name type="scientific">Klebsiella phage vB_Kpn_F48</name>
    <dbReference type="NCBI Taxonomy" id="2070028"/>
    <lineage>
        <taxon>Viruses</taxon>
        <taxon>Duplodnaviria</taxon>
        <taxon>Heunggongvirae</taxon>
        <taxon>Uroviricota</taxon>
        <taxon>Caudoviricetes</taxon>
        <taxon>Marfavirus</taxon>
        <taxon>Marfavirus F48</taxon>
    </lineage>
</organism>
<dbReference type="Proteomes" id="UP000240294">
    <property type="component" value="Genome"/>
</dbReference>
<keyword evidence="2" id="KW-1185">Reference proteome</keyword>
<evidence type="ECO:0000313" key="2">
    <source>
        <dbReference type="Proteomes" id="UP000240294"/>
    </source>
</evidence>
<sequence>MKNDQTYVVNGREAVFNAAVIKSGMFYFPVAVFVFKDNGEVLKVIYNTISSEQYVENDKPFDLDIYFDGQWHQGKRG</sequence>
<protein>
    <submittedName>
        <fullName evidence="1">Uncharacterized protein</fullName>
    </submittedName>
</protein>